<evidence type="ECO:0000256" key="1">
    <source>
        <dbReference type="ARBA" id="ARBA00004196"/>
    </source>
</evidence>
<dbReference type="AlphaFoldDB" id="A0AAJ3TUC0"/>
<dbReference type="Pfam" id="PF13407">
    <property type="entry name" value="Peripla_BP_4"/>
    <property type="match status" value="1"/>
</dbReference>
<comment type="caution">
    <text evidence="6">The sequence shown here is derived from an EMBL/GenBank/DDBJ whole genome shotgun (WGS) entry which is preliminary data.</text>
</comment>
<feature type="chain" id="PRO_5042518228" description="Periplasmic binding protein domain-containing protein" evidence="4">
    <location>
        <begin position="28"/>
        <end position="337"/>
    </location>
</feature>
<protein>
    <recommendedName>
        <fullName evidence="5">Periplasmic binding protein domain-containing protein</fullName>
    </recommendedName>
</protein>
<dbReference type="CDD" id="cd01536">
    <property type="entry name" value="PBP1_ABC_sugar_binding-like"/>
    <property type="match status" value="1"/>
</dbReference>
<dbReference type="InterPro" id="IPR028082">
    <property type="entry name" value="Peripla_BP_I"/>
</dbReference>
<dbReference type="SUPFAM" id="SSF53822">
    <property type="entry name" value="Periplasmic binding protein-like I"/>
    <property type="match status" value="1"/>
</dbReference>
<evidence type="ECO:0000256" key="4">
    <source>
        <dbReference type="SAM" id="SignalP"/>
    </source>
</evidence>
<feature type="signal peptide" evidence="4">
    <location>
        <begin position="1"/>
        <end position="27"/>
    </location>
</feature>
<comment type="similarity">
    <text evidence="2">Belongs to the bacterial solute-binding protein 2 family.</text>
</comment>
<dbReference type="EMBL" id="LQPR01000084">
    <property type="protein sequence ID" value="ORW64190.1"/>
    <property type="molecule type" value="Genomic_DNA"/>
</dbReference>
<dbReference type="GO" id="GO:0030246">
    <property type="term" value="F:carbohydrate binding"/>
    <property type="evidence" value="ECO:0007669"/>
    <property type="project" value="UniProtKB-ARBA"/>
</dbReference>
<dbReference type="GO" id="GO:0030313">
    <property type="term" value="C:cell envelope"/>
    <property type="evidence" value="ECO:0007669"/>
    <property type="project" value="UniProtKB-SubCell"/>
</dbReference>
<dbReference type="PANTHER" id="PTHR46847:SF1">
    <property type="entry name" value="D-ALLOSE-BINDING PERIPLASMIC PROTEIN-RELATED"/>
    <property type="match status" value="1"/>
</dbReference>
<dbReference type="InterPro" id="IPR025997">
    <property type="entry name" value="SBP_2_dom"/>
</dbReference>
<dbReference type="Gene3D" id="3.40.50.2300">
    <property type="match status" value="2"/>
</dbReference>
<dbReference type="PANTHER" id="PTHR46847">
    <property type="entry name" value="D-ALLOSE-BINDING PERIPLASMIC PROTEIN-RELATED"/>
    <property type="match status" value="1"/>
</dbReference>
<evidence type="ECO:0000313" key="6">
    <source>
        <dbReference type="EMBL" id="ORW64190.1"/>
    </source>
</evidence>
<evidence type="ECO:0000313" key="7">
    <source>
        <dbReference type="Proteomes" id="UP000193387"/>
    </source>
</evidence>
<organism evidence="6 7">
    <name type="scientific">Mycobacterium saskatchewanense</name>
    <dbReference type="NCBI Taxonomy" id="220927"/>
    <lineage>
        <taxon>Bacteria</taxon>
        <taxon>Bacillati</taxon>
        <taxon>Actinomycetota</taxon>
        <taxon>Actinomycetes</taxon>
        <taxon>Mycobacteriales</taxon>
        <taxon>Mycobacteriaceae</taxon>
        <taxon>Mycobacterium</taxon>
        <taxon>Mycobacterium simiae complex</taxon>
    </lineage>
</organism>
<keyword evidence="3 4" id="KW-0732">Signal</keyword>
<feature type="domain" description="Periplasmic binding protein" evidence="5">
    <location>
        <begin position="46"/>
        <end position="301"/>
    </location>
</feature>
<evidence type="ECO:0000259" key="5">
    <source>
        <dbReference type="Pfam" id="PF13407"/>
    </source>
</evidence>
<evidence type="ECO:0000256" key="3">
    <source>
        <dbReference type="ARBA" id="ARBA00022729"/>
    </source>
</evidence>
<name>A0AAJ3TUC0_9MYCO</name>
<comment type="subcellular location">
    <subcellularLocation>
        <location evidence="1">Cell envelope</location>
    </subcellularLocation>
</comment>
<accession>A0AAJ3TUC0</accession>
<proteinExistence type="inferred from homology"/>
<dbReference type="Proteomes" id="UP000193387">
    <property type="component" value="Unassembled WGS sequence"/>
</dbReference>
<evidence type="ECO:0000256" key="2">
    <source>
        <dbReference type="ARBA" id="ARBA00007639"/>
    </source>
</evidence>
<sequence length="337" mass="35081">MATPGITKRAATLAALTCLLAGLTACSHVTGTGAGAVVGSGAPLRIAMNVYSRTLPYFQNIIRGVQDVARADGHTTVDVTYGDTDPQLQFEQLENALSTLPNGLIVLPVDQSALIPMVQQAAGNGVPVVTLANDLDKAGHKFQLAYVGQNYVDVGRQKAHFIVDALNGRGSVGYIHGIRGLTFSEQQAQGAMEVFKTAPGITVVDGPYAGQFSSDAGLRATENLLTANPAIDALYFDNDDIALGGILAVQQRGRPMDGIVIIGTDGGQPALNAIGAGTLDMTISLCGYASGRTAAAALIDDLRHGNKPKDHFIPVDALEITKSNLEQAQDEITAGKC</sequence>
<keyword evidence="7" id="KW-1185">Reference proteome</keyword>
<gene>
    <name evidence="6" type="ORF">AWC23_26500</name>
</gene>
<dbReference type="RefSeq" id="WP_158090774.1">
    <property type="nucleotide sequence ID" value="NZ_AP022573.1"/>
</dbReference>
<reference evidence="6 7" key="1">
    <citation type="submission" date="2016-01" db="EMBL/GenBank/DDBJ databases">
        <title>The new phylogeny of the genus Mycobacterium.</title>
        <authorList>
            <person name="Tarcisio F."/>
            <person name="Conor M."/>
            <person name="Antonella G."/>
            <person name="Elisabetta G."/>
            <person name="Giulia F.S."/>
            <person name="Sara T."/>
            <person name="Anna F."/>
            <person name="Clotilde B."/>
            <person name="Roberto B."/>
            <person name="Veronica D.S."/>
            <person name="Fabio R."/>
            <person name="Monica P."/>
            <person name="Olivier J."/>
            <person name="Enrico T."/>
            <person name="Nicola S."/>
        </authorList>
    </citation>
    <scope>NUCLEOTIDE SEQUENCE [LARGE SCALE GENOMIC DNA]</scope>
    <source>
        <strain evidence="6 7">DSM 44616</strain>
    </source>
</reference>